<feature type="repeat" description="WD" evidence="3">
    <location>
        <begin position="1234"/>
        <end position="1275"/>
    </location>
</feature>
<feature type="repeat" description="WD" evidence="3">
    <location>
        <begin position="864"/>
        <end position="905"/>
    </location>
</feature>
<dbReference type="InterPro" id="IPR036322">
    <property type="entry name" value="WD40_repeat_dom_sf"/>
</dbReference>
<dbReference type="SUPFAM" id="SSF50494">
    <property type="entry name" value="Trypsin-like serine proteases"/>
    <property type="match status" value="1"/>
</dbReference>
<sequence length="1390" mass="146591">MAGSRQEAGGGAGSDLPAAVAQILAEDGAVVGVGFLVAETVVVTCAHVVEAAGSGPDGTVLLAFPHLGSGESMRGNVPAELWRQAAHEDVAFIRLARTPAGARALPLGSAEGCAGHRVRSYGFPTQAPSEGHFGFGVAGDLLPATGSRSALLQLTAANDLTTGFSGGPVLDEMTGLVVGMLSAITAPDPLARGQNIAYATPTQVLREVLPELAETEVCPYRGLEPFTEEHARWFRGRENAVRQVVTHLARQQRLTLLLGPSGSGKSSLIRAGVLRALADGEVPGSDRWLTVLARPRQDLAVEIERAGLPGAGTEGISAAVSRRLAAGPGPQRLLLVIDQFEELFTHTLDGHGPVDGGSGGAGRPGSGGGRSDPSALADQIVEAVDAHTALSVILVMRDDFYPQLAALAPGLLEAATPGLLNVPGTLSNRDLDDIITLPARDVGLRFQLGLPEQIVSDVLAATPEEAHTRQAPATVLPLLELTLHQLWLRRSDGFLTHEAYRQIGAVSGSLTTWCDSALDELSPGQRRSARRILTSLVHPADTARRIPAVRAQVPVRELRELAVEPGETPDGDVDTVIAVLTRHRIITTQTLRGPRDAEGLPGEPVAELIHDALIRDWGTLRAWAAQDRRFHEWLDSTRERRARWAEKGDQGDLLGGTALAEGLEWSEKRRLPGDIAAFLTASRDRQRAVVRRSRRLNTVLAALLVLALVAAGGALLQWRSAVTERQAAQSRQLAAEAGTLITSNPELASLLAVQAYRTSHTSEARESLNNAATLPQHRRLSGHSGEVHAVAFSPDGHTLASGGSDSTVRLWDTKTGKPRTTLDHGPLAVASVAFSPDGSILATGSNEGPVRLWNTATRKSIATLTGHTSQVGSLAFNADGKILATGSNDKTVRLWDVATRKTRDVLREHDDIVHAVSFSPDGRTLATSSGTTVRLWGVDGAEVLRKLPEQEGIVGPVLFSPDGRTLATENGDGSVGLWDAETGKSRTTLYGKVNSMAFSPDGRMLVIGSSDHSVQVWDVATGAVRATLLGHTNEVTSVGFSPDGRTVASGSLDYSVRLWDVADRTVLTGHTGAVLAVAFRPPSSDLATGDAEGAVKLWDAVGGKPRGTLDHHGAVLSAAFSPDGSTLATGRWDSEVQLWDVAGRKVRSTLDVPADKVDAVAFSSDGKTLATGDDNGVTALWDVATRKPHTVMGEHTAFVSSLAFSPDKRTLATGSGDRTARLWDLATGRTRTVLSGHTDRVTSVTFSPDGRTVATGSYDRTVRLWDAATGKTRSTLIGHTSEVNAVAFSPDGRTIASGSADGTVRLWDAASATTRTTLLGHSDSVFSLAFSPDGSVIATGSVDKTARLWKVASLPPAAAIEKICRSVDRDLRPEERTAYLRGRSAGPVCP</sequence>
<dbReference type="InterPro" id="IPR027417">
    <property type="entry name" value="P-loop_NTPase"/>
</dbReference>
<dbReference type="InterPro" id="IPR019775">
    <property type="entry name" value="WD40_repeat_CS"/>
</dbReference>
<feature type="repeat" description="WD" evidence="3">
    <location>
        <begin position="1150"/>
        <end position="1191"/>
    </location>
</feature>
<feature type="compositionally biased region" description="Gly residues" evidence="4">
    <location>
        <begin position="353"/>
        <end position="370"/>
    </location>
</feature>
<feature type="repeat" description="WD" evidence="3">
    <location>
        <begin position="993"/>
        <end position="1027"/>
    </location>
</feature>
<gene>
    <name evidence="6" type="ORF">GCM10010347_60490</name>
</gene>
<dbReference type="PANTHER" id="PTHR19879">
    <property type="entry name" value="TRANSCRIPTION INITIATION FACTOR TFIID"/>
    <property type="match status" value="1"/>
</dbReference>
<dbReference type="Gene3D" id="2.130.10.10">
    <property type="entry name" value="YVTN repeat-like/Quinoprotein amine dehydrogenase"/>
    <property type="match status" value="5"/>
</dbReference>
<dbReference type="PROSITE" id="PS50082">
    <property type="entry name" value="WD_REPEATS_2"/>
    <property type="match status" value="14"/>
</dbReference>
<dbReference type="Pfam" id="PF13365">
    <property type="entry name" value="Trypsin_2"/>
    <property type="match status" value="1"/>
</dbReference>
<dbReference type="Pfam" id="PF20703">
    <property type="entry name" value="nSTAND1"/>
    <property type="match status" value="1"/>
</dbReference>
<evidence type="ECO:0000313" key="6">
    <source>
        <dbReference type="EMBL" id="GHB81587.1"/>
    </source>
</evidence>
<name>A0ABQ3F543_9ACTN</name>
<dbReference type="PRINTS" id="PR00320">
    <property type="entry name" value="GPROTEINBRPT"/>
</dbReference>
<dbReference type="InterPro" id="IPR009003">
    <property type="entry name" value="Peptidase_S1_PA"/>
</dbReference>
<dbReference type="InterPro" id="IPR015943">
    <property type="entry name" value="WD40/YVTN_repeat-like_dom_sf"/>
</dbReference>
<dbReference type="SMART" id="SM00320">
    <property type="entry name" value="WD40"/>
    <property type="match status" value="14"/>
</dbReference>
<dbReference type="Pfam" id="PF00400">
    <property type="entry name" value="WD40"/>
    <property type="match status" value="13"/>
</dbReference>
<feature type="repeat" description="WD" evidence="3">
    <location>
        <begin position="1028"/>
        <end position="1069"/>
    </location>
</feature>
<dbReference type="PROSITE" id="PS00678">
    <property type="entry name" value="WD_REPEATS_1"/>
    <property type="match status" value="8"/>
</dbReference>
<dbReference type="PROSITE" id="PS50294">
    <property type="entry name" value="WD_REPEATS_REGION"/>
    <property type="match status" value="12"/>
</dbReference>
<dbReference type="CDD" id="cd00200">
    <property type="entry name" value="WD40"/>
    <property type="match status" value="2"/>
</dbReference>
<evidence type="ECO:0000313" key="7">
    <source>
        <dbReference type="Proteomes" id="UP000642673"/>
    </source>
</evidence>
<feature type="repeat" description="WD" evidence="3">
    <location>
        <begin position="1108"/>
        <end position="1149"/>
    </location>
</feature>
<keyword evidence="1 3" id="KW-0853">WD repeat</keyword>
<organism evidence="6 7">
    <name type="scientific">Streptomyces cirratus</name>
    <dbReference type="NCBI Taxonomy" id="68187"/>
    <lineage>
        <taxon>Bacteria</taxon>
        <taxon>Bacillati</taxon>
        <taxon>Actinomycetota</taxon>
        <taxon>Actinomycetes</taxon>
        <taxon>Kitasatosporales</taxon>
        <taxon>Streptomycetaceae</taxon>
        <taxon>Streptomyces</taxon>
    </lineage>
</organism>
<protein>
    <recommendedName>
        <fullName evidence="5">Novel STAND NTPase 1 domain-containing protein</fullName>
    </recommendedName>
</protein>
<dbReference type="PANTHER" id="PTHR19879:SF9">
    <property type="entry name" value="TRANSCRIPTION INITIATION FACTOR TFIID SUBUNIT 5"/>
    <property type="match status" value="1"/>
</dbReference>
<accession>A0ABQ3F543</accession>
<dbReference type="Proteomes" id="UP000642673">
    <property type="component" value="Unassembled WGS sequence"/>
</dbReference>
<evidence type="ECO:0000256" key="4">
    <source>
        <dbReference type="SAM" id="MobiDB-lite"/>
    </source>
</evidence>
<dbReference type="RefSeq" id="WP_190187427.1">
    <property type="nucleotide sequence ID" value="NZ_BMVP01000020.1"/>
</dbReference>
<evidence type="ECO:0000256" key="1">
    <source>
        <dbReference type="ARBA" id="ARBA00022574"/>
    </source>
</evidence>
<feature type="repeat" description="WD" evidence="3">
    <location>
        <begin position="906"/>
        <end position="946"/>
    </location>
</feature>
<dbReference type="Gene3D" id="2.40.10.120">
    <property type="match status" value="1"/>
</dbReference>
<dbReference type="EMBL" id="BMVP01000020">
    <property type="protein sequence ID" value="GHB81587.1"/>
    <property type="molecule type" value="Genomic_DNA"/>
</dbReference>
<feature type="region of interest" description="Disordered" evidence="4">
    <location>
        <begin position="348"/>
        <end position="374"/>
    </location>
</feature>
<feature type="repeat" description="WD" evidence="3">
    <location>
        <begin position="780"/>
        <end position="821"/>
    </location>
</feature>
<dbReference type="InterPro" id="IPR049052">
    <property type="entry name" value="nSTAND1"/>
</dbReference>
<comment type="caution">
    <text evidence="6">The sequence shown here is derived from an EMBL/GenBank/DDBJ whole genome shotgun (WGS) entry which is preliminary data.</text>
</comment>
<evidence type="ECO:0000256" key="3">
    <source>
        <dbReference type="PROSITE-ProRule" id="PRU00221"/>
    </source>
</evidence>
<evidence type="ECO:0000259" key="5">
    <source>
        <dbReference type="Pfam" id="PF20703"/>
    </source>
</evidence>
<feature type="repeat" description="WD" evidence="3">
    <location>
        <begin position="1192"/>
        <end position="1233"/>
    </location>
</feature>
<feature type="repeat" description="WD" evidence="3">
    <location>
        <begin position="829"/>
        <end position="863"/>
    </location>
</feature>
<keyword evidence="2" id="KW-0677">Repeat</keyword>
<dbReference type="InterPro" id="IPR001680">
    <property type="entry name" value="WD40_rpt"/>
</dbReference>
<feature type="repeat" description="WD" evidence="3">
    <location>
        <begin position="1276"/>
        <end position="1317"/>
    </location>
</feature>
<evidence type="ECO:0000256" key="2">
    <source>
        <dbReference type="ARBA" id="ARBA00022737"/>
    </source>
</evidence>
<dbReference type="InterPro" id="IPR020472">
    <property type="entry name" value="WD40_PAC1"/>
</dbReference>
<feature type="repeat" description="WD" evidence="3">
    <location>
        <begin position="1318"/>
        <end position="1353"/>
    </location>
</feature>
<feature type="repeat" description="WD" evidence="3">
    <location>
        <begin position="1067"/>
        <end position="1099"/>
    </location>
</feature>
<dbReference type="SUPFAM" id="SSF50978">
    <property type="entry name" value="WD40 repeat-like"/>
    <property type="match status" value="2"/>
</dbReference>
<feature type="domain" description="Novel STAND NTPase 1" evidence="5">
    <location>
        <begin position="219"/>
        <end position="650"/>
    </location>
</feature>
<reference evidence="7" key="1">
    <citation type="journal article" date="2019" name="Int. J. Syst. Evol. Microbiol.">
        <title>The Global Catalogue of Microorganisms (GCM) 10K type strain sequencing project: providing services to taxonomists for standard genome sequencing and annotation.</title>
        <authorList>
            <consortium name="The Broad Institute Genomics Platform"/>
            <consortium name="The Broad Institute Genome Sequencing Center for Infectious Disease"/>
            <person name="Wu L."/>
            <person name="Ma J."/>
        </authorList>
    </citation>
    <scope>NUCLEOTIDE SEQUENCE [LARGE SCALE GENOMIC DNA]</scope>
    <source>
        <strain evidence="7">JCM 4738</strain>
    </source>
</reference>
<dbReference type="SUPFAM" id="SSF52540">
    <property type="entry name" value="P-loop containing nucleoside triphosphate hydrolases"/>
    <property type="match status" value="1"/>
</dbReference>
<dbReference type="Gene3D" id="3.40.50.300">
    <property type="entry name" value="P-loop containing nucleotide triphosphate hydrolases"/>
    <property type="match status" value="1"/>
</dbReference>
<keyword evidence="7" id="KW-1185">Reference proteome</keyword>
<proteinExistence type="predicted"/>
<feature type="repeat" description="WD" evidence="3">
    <location>
        <begin position="947"/>
        <end position="988"/>
    </location>
</feature>